<dbReference type="PANTHER" id="PTHR33657:SF6">
    <property type="entry name" value="SECRETED PROTEIN"/>
    <property type="match status" value="1"/>
</dbReference>
<dbReference type="AlphaFoldDB" id="A0A9P7MLQ4"/>
<organism evidence="2 3">
    <name type="scientific">Claviceps arundinis</name>
    <dbReference type="NCBI Taxonomy" id="1623583"/>
    <lineage>
        <taxon>Eukaryota</taxon>
        <taxon>Fungi</taxon>
        <taxon>Dikarya</taxon>
        <taxon>Ascomycota</taxon>
        <taxon>Pezizomycotina</taxon>
        <taxon>Sordariomycetes</taxon>
        <taxon>Hypocreomycetidae</taxon>
        <taxon>Hypocreales</taxon>
        <taxon>Clavicipitaceae</taxon>
        <taxon>Claviceps</taxon>
    </lineage>
</organism>
<dbReference type="InterPro" id="IPR008701">
    <property type="entry name" value="NPP1"/>
</dbReference>
<keyword evidence="1" id="KW-0732">Signal</keyword>
<feature type="signal peptide" evidence="1">
    <location>
        <begin position="1"/>
        <end position="19"/>
    </location>
</feature>
<protein>
    <submittedName>
        <fullName evidence="2">Uncharacterized protein</fullName>
    </submittedName>
</protein>
<dbReference type="Proteomes" id="UP000784919">
    <property type="component" value="Unassembled WGS sequence"/>
</dbReference>
<evidence type="ECO:0000313" key="2">
    <source>
        <dbReference type="EMBL" id="KAG5958218.1"/>
    </source>
</evidence>
<evidence type="ECO:0000313" key="3">
    <source>
        <dbReference type="Proteomes" id="UP000784919"/>
    </source>
</evidence>
<dbReference type="EMBL" id="SRPS01000417">
    <property type="protein sequence ID" value="KAG5958218.1"/>
    <property type="molecule type" value="Genomic_DNA"/>
</dbReference>
<dbReference type="PANTHER" id="PTHR33657">
    <property type="entry name" value="DOMAIN PROTEIN, PUTATIVE (AFU_ORTHOLOGUE AFUA_5G00600)-RELATED"/>
    <property type="match status" value="1"/>
</dbReference>
<name>A0A9P7MLQ4_9HYPO</name>
<gene>
    <name evidence="2" type="ORF">E4U56_005722</name>
</gene>
<dbReference type="OrthoDB" id="89086at2759"/>
<dbReference type="Pfam" id="PF05630">
    <property type="entry name" value="NPP1"/>
    <property type="match status" value="1"/>
</dbReference>
<comment type="caution">
    <text evidence="2">The sequence shown here is derived from an EMBL/GenBank/DDBJ whole genome shotgun (WGS) entry which is preliminary data.</text>
</comment>
<feature type="chain" id="PRO_5040480743" evidence="1">
    <location>
        <begin position="20"/>
        <end position="323"/>
    </location>
</feature>
<reference evidence="2" key="1">
    <citation type="journal article" date="2020" name="bioRxiv">
        <title>Whole genome comparisons of ergot fungi reveals the divergence and evolution of species within the genus Claviceps are the result of varying mechanisms driving genome evolution and host range expansion.</title>
        <authorList>
            <person name="Wyka S.A."/>
            <person name="Mondo S.J."/>
            <person name="Liu M."/>
            <person name="Dettman J."/>
            <person name="Nalam V."/>
            <person name="Broders K.D."/>
        </authorList>
    </citation>
    <scope>NUCLEOTIDE SEQUENCE</scope>
    <source>
        <strain evidence="2">CCC 1102</strain>
    </source>
</reference>
<proteinExistence type="predicted"/>
<sequence length="323" mass="35998">MKTSLAIVAAMPLVGPVMALPADNITARLLGSRLPLVRHPRSNATAGENSLVGPPVPVSDNGTANLMTLNSVPDTVDPDWIKHHVPKALPQSTSSDAMHYQPVLDYSTHSCYNVPAIDAEGNVAAGLSSSYQTNLSGGCRKKEYLDNQNVYVRSRCNNGWCAYMYEHYFEKDVGLQHVAGIGSGHRHEWENAVVVVKDGEGFPRLVAASVHDGYIRRMPRKQVRRVRFQGAHVKLVYHKTGAGTHAFRFGKLLDENIKNDKHKWVRGALVDWDGFPTYELRDRMVRAFVNTGTEPKISDAHFAKYLDKAIGKRIPYFDPYMED</sequence>
<evidence type="ECO:0000256" key="1">
    <source>
        <dbReference type="SAM" id="SignalP"/>
    </source>
</evidence>
<accession>A0A9P7MLQ4</accession>